<keyword evidence="4" id="KW-0732">Signal</keyword>
<sequence length="635" mass="69214">MDTNDQYGGHHDTGRPRLRARGRARGAVPRRVRLAAAAGTAALALTAGLATPLDPAPQEALAAGDGKRTLTVAVAQSVDSLSPFLAVRLLSTSIHRLTYDYLTNYDPGDNHVVPGLATRWKSSPDKLTWTYTIRSDSKWSDGKRATAEDAAWTFHTMMTDEGAATANGSFVANFEEVTAPSPTELVIRLKKPQATMTALDVPIVPRHVWEKVDDFSKFNNDEDLPVVGNGPFVLTGYKADSYVRLEANEDFWRGAPKFDELIFRYYKDQDAAVSALRKGEVSFVAGSPSLTPAQAASLGNEKNIKVNDAPGRRFYALAANPGARAGNGEKMGDGHPSLLDRRVRNALFRAVDRKTIVDKVFQGHAVDGAGYIPPRYAQYFWEPSAGQELAYDPGEAARLLDRAGFRKNGDGKRVGADGKPLNYRILCHATDPNDKAIGKYLEEWWGDLGIGVTLHCLDNVTDPWLAGEYDLAFDGWSVNPDPDFVLSIHTCGALPATPEDTGATDNFICDKKYDGLYAQQLAEYDPAERASLVKRMQSRLYDLGYMNVMAYPNAVEAYRTDQIESITTMPSKAGNIYGQDGYWSWWSAVPADSDEGSGDSSPTGVVVGIVAAAVLLTGLGVFVAMRRRATAEDRE</sequence>
<dbReference type="Pfam" id="PF00496">
    <property type="entry name" value="SBP_bac_5"/>
    <property type="match status" value="1"/>
</dbReference>
<evidence type="ECO:0000313" key="8">
    <source>
        <dbReference type="EMBL" id="QEV08598.1"/>
    </source>
</evidence>
<reference evidence="8 9" key="1">
    <citation type="submission" date="2017-09" db="EMBL/GenBank/DDBJ databases">
        <authorList>
            <person name="Lee N."/>
            <person name="Cho B.-K."/>
        </authorList>
    </citation>
    <scope>NUCLEOTIDE SEQUENCE [LARGE SCALE GENOMIC DNA]</scope>
    <source>
        <strain evidence="8 9">ATCC 13879</strain>
    </source>
</reference>
<keyword evidence="6" id="KW-0472">Membrane</keyword>
<dbReference type="GeneID" id="95537922"/>
<dbReference type="RefSeq" id="WP_150475492.1">
    <property type="nucleotide sequence ID" value="NZ_CP023697.1"/>
</dbReference>
<feature type="region of interest" description="Disordered" evidence="5">
    <location>
        <begin position="1"/>
        <end position="26"/>
    </location>
</feature>
<dbReference type="PIRSF" id="PIRSF002741">
    <property type="entry name" value="MppA"/>
    <property type="match status" value="1"/>
</dbReference>
<keyword evidence="3" id="KW-0813">Transport</keyword>
<dbReference type="InterPro" id="IPR030678">
    <property type="entry name" value="Peptide/Ni-bd"/>
</dbReference>
<protein>
    <submittedName>
        <fullName evidence="8">Peptide ABC transporter substrate-binding protein</fullName>
    </submittedName>
</protein>
<dbReference type="Gene3D" id="3.40.190.10">
    <property type="entry name" value="Periplasmic binding protein-like II"/>
    <property type="match status" value="1"/>
</dbReference>
<evidence type="ECO:0000256" key="6">
    <source>
        <dbReference type="SAM" id="Phobius"/>
    </source>
</evidence>
<proteinExistence type="inferred from homology"/>
<feature type="domain" description="Solute-binding protein family 5" evidence="7">
    <location>
        <begin position="112"/>
        <end position="487"/>
    </location>
</feature>
<evidence type="ECO:0000259" key="7">
    <source>
        <dbReference type="Pfam" id="PF00496"/>
    </source>
</evidence>
<keyword evidence="6" id="KW-0812">Transmembrane</keyword>
<dbReference type="PANTHER" id="PTHR30290">
    <property type="entry name" value="PERIPLASMIC BINDING COMPONENT OF ABC TRANSPORTER"/>
    <property type="match status" value="1"/>
</dbReference>
<gene>
    <name evidence="8" type="ORF">CP972_25825</name>
</gene>
<dbReference type="Proteomes" id="UP000326041">
    <property type="component" value="Chromosome"/>
</dbReference>
<dbReference type="EMBL" id="CP023697">
    <property type="protein sequence ID" value="QEV08598.1"/>
    <property type="molecule type" value="Genomic_DNA"/>
</dbReference>
<evidence type="ECO:0000256" key="2">
    <source>
        <dbReference type="ARBA" id="ARBA00005695"/>
    </source>
</evidence>
<evidence type="ECO:0000256" key="5">
    <source>
        <dbReference type="SAM" id="MobiDB-lite"/>
    </source>
</evidence>
<dbReference type="SUPFAM" id="SSF53850">
    <property type="entry name" value="Periplasmic binding protein-like II"/>
    <property type="match status" value="1"/>
</dbReference>
<comment type="similarity">
    <text evidence="2">Belongs to the bacterial solute-binding protein 5 family.</text>
</comment>
<dbReference type="InterPro" id="IPR039424">
    <property type="entry name" value="SBP_5"/>
</dbReference>
<dbReference type="InterPro" id="IPR000914">
    <property type="entry name" value="SBP_5_dom"/>
</dbReference>
<accession>A0ABX6B0Q5</accession>
<evidence type="ECO:0000256" key="1">
    <source>
        <dbReference type="ARBA" id="ARBA00004196"/>
    </source>
</evidence>
<dbReference type="CDD" id="cd08513">
    <property type="entry name" value="PBP2_thermophilic_Hb8_like"/>
    <property type="match status" value="1"/>
</dbReference>
<comment type="subcellular location">
    <subcellularLocation>
        <location evidence="1">Cell envelope</location>
    </subcellularLocation>
</comment>
<evidence type="ECO:0000256" key="3">
    <source>
        <dbReference type="ARBA" id="ARBA00022448"/>
    </source>
</evidence>
<keyword evidence="6" id="KW-1133">Transmembrane helix</keyword>
<dbReference type="Gene3D" id="3.10.105.10">
    <property type="entry name" value="Dipeptide-binding Protein, Domain 3"/>
    <property type="match status" value="1"/>
</dbReference>
<feature type="transmembrane region" description="Helical" evidence="6">
    <location>
        <begin position="605"/>
        <end position="625"/>
    </location>
</feature>
<keyword evidence="9" id="KW-1185">Reference proteome</keyword>
<organism evidence="8 9">
    <name type="scientific">Streptomyces prasinus</name>
    <dbReference type="NCBI Taxonomy" id="67345"/>
    <lineage>
        <taxon>Bacteria</taxon>
        <taxon>Bacillati</taxon>
        <taxon>Actinomycetota</taxon>
        <taxon>Actinomycetes</taxon>
        <taxon>Kitasatosporales</taxon>
        <taxon>Streptomycetaceae</taxon>
        <taxon>Streptomyces</taxon>
    </lineage>
</organism>
<feature type="compositionally biased region" description="Basic residues" evidence="5">
    <location>
        <begin position="16"/>
        <end position="26"/>
    </location>
</feature>
<evidence type="ECO:0000313" key="9">
    <source>
        <dbReference type="Proteomes" id="UP000326041"/>
    </source>
</evidence>
<name>A0ABX6B0Q5_9ACTN</name>
<dbReference type="PANTHER" id="PTHR30290:SF10">
    <property type="entry name" value="PERIPLASMIC OLIGOPEPTIDE-BINDING PROTEIN-RELATED"/>
    <property type="match status" value="1"/>
</dbReference>
<evidence type="ECO:0000256" key="4">
    <source>
        <dbReference type="ARBA" id="ARBA00022729"/>
    </source>
</evidence>